<reference evidence="1 2" key="1">
    <citation type="journal article" date="2018" name="Plant Biotechnol. Rep.">
        <title>Diversity and antifungal activity of endophytic bacteria associated with Panax ginseng seedlings.</title>
        <authorList>
            <person name="Park J.M."/>
            <person name="Hong C.E."/>
            <person name="Jo S.H."/>
        </authorList>
    </citation>
    <scope>NUCLEOTIDE SEQUENCE [LARGE SCALE GENOMIC DNA]</scope>
    <source>
        <strain evidence="1 2">PgKB38</strain>
    </source>
</reference>
<accession>A0A5M9IYX1</accession>
<evidence type="ECO:0000313" key="2">
    <source>
        <dbReference type="Proteomes" id="UP000323425"/>
    </source>
</evidence>
<sequence>MITPNKFISFAESSLGHADKVYAAVEQPISLGELYKKTSTSIGSIELFLYAIEILHLSNALHVNLTTGIVSRC</sequence>
<dbReference type="Proteomes" id="UP000323425">
    <property type="component" value="Unassembled WGS sequence"/>
</dbReference>
<protein>
    <submittedName>
        <fullName evidence="1">Uncharacterized protein</fullName>
    </submittedName>
</protein>
<dbReference type="Pfam" id="PF20292">
    <property type="entry name" value="MC7"/>
    <property type="match status" value="1"/>
</dbReference>
<evidence type="ECO:0000313" key="1">
    <source>
        <dbReference type="EMBL" id="KAA8560946.1"/>
    </source>
</evidence>
<dbReference type="AlphaFoldDB" id="A0A5M9IYX1"/>
<organism evidence="1 2">
    <name type="scientific">Pseudomonas extremaustralis</name>
    <dbReference type="NCBI Taxonomy" id="359110"/>
    <lineage>
        <taxon>Bacteria</taxon>
        <taxon>Pseudomonadati</taxon>
        <taxon>Pseudomonadota</taxon>
        <taxon>Gammaproteobacteria</taxon>
        <taxon>Pseudomonadales</taxon>
        <taxon>Pseudomonadaceae</taxon>
        <taxon>Pseudomonas</taxon>
    </lineage>
</organism>
<dbReference type="InterPro" id="IPR046900">
    <property type="entry name" value="ABC-3C_MC7"/>
</dbReference>
<dbReference type="EMBL" id="VTFH01000001">
    <property type="protein sequence ID" value="KAA8560946.1"/>
    <property type="molecule type" value="Genomic_DNA"/>
</dbReference>
<gene>
    <name evidence="1" type="ORF">FX985_00996</name>
</gene>
<proteinExistence type="predicted"/>
<comment type="caution">
    <text evidence="1">The sequence shown here is derived from an EMBL/GenBank/DDBJ whole genome shotgun (WGS) entry which is preliminary data.</text>
</comment>
<name>A0A5M9IYX1_9PSED</name>